<evidence type="ECO:0000256" key="1">
    <source>
        <dbReference type="ARBA" id="ARBA00008455"/>
    </source>
</evidence>
<protein>
    <recommendedName>
        <fullName evidence="3">Peptidase C1A papain C-terminal domain-containing protein</fullName>
    </recommendedName>
</protein>
<comment type="caution">
    <text evidence="4">The sequence shown here is derived from an EMBL/GenBank/DDBJ whole genome shotgun (WGS) entry which is preliminary data.</text>
</comment>
<dbReference type="GO" id="GO:0006508">
    <property type="term" value="P:proteolysis"/>
    <property type="evidence" value="ECO:0007669"/>
    <property type="project" value="InterPro"/>
</dbReference>
<feature type="non-terminal residue" evidence="4">
    <location>
        <position position="1"/>
    </location>
</feature>
<reference evidence="4" key="1">
    <citation type="submission" date="2021-02" db="EMBL/GenBank/DDBJ databases">
        <authorList>
            <person name="Nowell W R."/>
        </authorList>
    </citation>
    <scope>NUCLEOTIDE SEQUENCE</scope>
</reference>
<feature type="domain" description="Peptidase C1A papain C-terminal" evidence="3">
    <location>
        <begin position="80"/>
        <end position="297"/>
    </location>
</feature>
<dbReference type="PANTHER" id="PTHR12411">
    <property type="entry name" value="CYSTEINE PROTEASE FAMILY C1-RELATED"/>
    <property type="match status" value="1"/>
</dbReference>
<comment type="similarity">
    <text evidence="1">Belongs to the peptidase C1 family.</text>
</comment>
<dbReference type="Proteomes" id="UP000663829">
    <property type="component" value="Unassembled WGS sequence"/>
</dbReference>
<sequence length="406" mass="46305">FDYKFTDTLPPQLQCNVTRDEYKHEESKRVSFGFIASFLNCGTIIGYDESPKAEESTRLPHKQRLRQNFDNIVKYSPDDLPPKADLRQEMTAIEDQSQIGSCSANALAGAYEYLIKKHTGRDEDVSRLFMYYNGRAQDNPSASISDTGCSMTNAIEALDEHGACRESEWPYDITKVNQRPPSDAYEEAKHFTIDEALQIKIDLFEMKSCIAQGYPFAFGIRLFKSFDKASKNGIVPVPSLSETSRSSHGSHALLAVGYSDTSQAFIVRNSWGEGWGDHGYCYIPYDYMTNSNYCFDAWTVRKLDSHDLGSDHWDNQDEVDYCFGKHEQDEDDDGQADIEEFEENDDDNDDRGRKGVRDPYSDGGGYQEGYSNDDNYYDGGENEDKQYQQQQDYGQDDFPSGNQYNY</sequence>
<evidence type="ECO:0000259" key="3">
    <source>
        <dbReference type="SMART" id="SM00645"/>
    </source>
</evidence>
<feature type="compositionally biased region" description="Basic and acidic residues" evidence="2">
    <location>
        <begin position="350"/>
        <end position="360"/>
    </location>
</feature>
<dbReference type="CDD" id="cd02619">
    <property type="entry name" value="Peptidase_C1"/>
    <property type="match status" value="1"/>
</dbReference>
<dbReference type="GO" id="GO:0008234">
    <property type="term" value="F:cysteine-type peptidase activity"/>
    <property type="evidence" value="ECO:0007669"/>
    <property type="project" value="InterPro"/>
</dbReference>
<dbReference type="OrthoDB" id="405971at2759"/>
<organism evidence="4 6">
    <name type="scientific">Didymodactylos carnosus</name>
    <dbReference type="NCBI Taxonomy" id="1234261"/>
    <lineage>
        <taxon>Eukaryota</taxon>
        <taxon>Metazoa</taxon>
        <taxon>Spiralia</taxon>
        <taxon>Gnathifera</taxon>
        <taxon>Rotifera</taxon>
        <taxon>Eurotatoria</taxon>
        <taxon>Bdelloidea</taxon>
        <taxon>Philodinida</taxon>
        <taxon>Philodinidae</taxon>
        <taxon>Didymodactylos</taxon>
    </lineage>
</organism>
<dbReference type="EMBL" id="CAJNOQ010011311">
    <property type="protein sequence ID" value="CAF1273540.1"/>
    <property type="molecule type" value="Genomic_DNA"/>
</dbReference>
<evidence type="ECO:0000313" key="4">
    <source>
        <dbReference type="EMBL" id="CAF1273540.1"/>
    </source>
</evidence>
<dbReference type="AlphaFoldDB" id="A0A815BJJ0"/>
<dbReference type="InterPro" id="IPR025660">
    <property type="entry name" value="Pept_his_AS"/>
</dbReference>
<dbReference type="InterPro" id="IPR000668">
    <property type="entry name" value="Peptidase_C1A_C"/>
</dbReference>
<dbReference type="SMART" id="SM00645">
    <property type="entry name" value="Pept_C1"/>
    <property type="match status" value="1"/>
</dbReference>
<keyword evidence="6" id="KW-1185">Reference proteome</keyword>
<dbReference type="PROSITE" id="PS00639">
    <property type="entry name" value="THIOL_PROTEASE_HIS"/>
    <property type="match status" value="1"/>
</dbReference>
<evidence type="ECO:0000313" key="5">
    <source>
        <dbReference type="EMBL" id="CAF4063440.1"/>
    </source>
</evidence>
<dbReference type="SUPFAM" id="SSF54001">
    <property type="entry name" value="Cysteine proteinases"/>
    <property type="match status" value="1"/>
</dbReference>
<gene>
    <name evidence="4" type="ORF">GPM918_LOCUS27203</name>
    <name evidence="5" type="ORF">SRO942_LOCUS27492</name>
</gene>
<dbReference type="EMBL" id="CAJOBC010024542">
    <property type="protein sequence ID" value="CAF4063440.1"/>
    <property type="molecule type" value="Genomic_DNA"/>
</dbReference>
<feature type="region of interest" description="Disordered" evidence="2">
    <location>
        <begin position="341"/>
        <end position="406"/>
    </location>
</feature>
<dbReference type="InterPro" id="IPR013128">
    <property type="entry name" value="Peptidase_C1A"/>
</dbReference>
<name>A0A815BJJ0_9BILA</name>
<feature type="compositionally biased region" description="Low complexity" evidence="2">
    <location>
        <begin position="387"/>
        <end position="397"/>
    </location>
</feature>
<evidence type="ECO:0000256" key="2">
    <source>
        <dbReference type="SAM" id="MobiDB-lite"/>
    </source>
</evidence>
<accession>A0A815BJJ0</accession>
<dbReference type="Pfam" id="PF00112">
    <property type="entry name" value="Peptidase_C1"/>
    <property type="match status" value="1"/>
</dbReference>
<proteinExistence type="inferred from homology"/>
<dbReference type="Proteomes" id="UP000681722">
    <property type="component" value="Unassembled WGS sequence"/>
</dbReference>
<dbReference type="Gene3D" id="3.90.70.10">
    <property type="entry name" value="Cysteine proteinases"/>
    <property type="match status" value="1"/>
</dbReference>
<dbReference type="InterPro" id="IPR038765">
    <property type="entry name" value="Papain-like_cys_pep_sf"/>
</dbReference>
<evidence type="ECO:0000313" key="6">
    <source>
        <dbReference type="Proteomes" id="UP000663829"/>
    </source>
</evidence>